<dbReference type="GO" id="GO:0008270">
    <property type="term" value="F:zinc ion binding"/>
    <property type="evidence" value="ECO:0007669"/>
    <property type="project" value="UniProtKB-KW"/>
</dbReference>
<dbReference type="GO" id="GO:0005737">
    <property type="term" value="C:cytoplasm"/>
    <property type="evidence" value="ECO:0007669"/>
    <property type="project" value="TreeGrafter"/>
</dbReference>
<comment type="similarity">
    <text evidence="2">Belongs to the protein-tyrosine phosphatase family. Non-receptor class myotubularin subfamily.</text>
</comment>
<dbReference type="PANTHER" id="PTHR10807">
    <property type="entry name" value="MYOTUBULARIN-RELATED"/>
    <property type="match status" value="1"/>
</dbReference>
<dbReference type="EMBL" id="CAJHNH020001863">
    <property type="protein sequence ID" value="CAG5124749.1"/>
    <property type="molecule type" value="Genomic_DNA"/>
</dbReference>
<organism evidence="17 18">
    <name type="scientific">Candidula unifasciata</name>
    <dbReference type="NCBI Taxonomy" id="100452"/>
    <lineage>
        <taxon>Eukaryota</taxon>
        <taxon>Metazoa</taxon>
        <taxon>Spiralia</taxon>
        <taxon>Lophotrochozoa</taxon>
        <taxon>Mollusca</taxon>
        <taxon>Gastropoda</taxon>
        <taxon>Heterobranchia</taxon>
        <taxon>Euthyneura</taxon>
        <taxon>Panpulmonata</taxon>
        <taxon>Eupulmonata</taxon>
        <taxon>Stylommatophora</taxon>
        <taxon>Helicina</taxon>
        <taxon>Helicoidea</taxon>
        <taxon>Geomitridae</taxon>
        <taxon>Candidula</taxon>
    </lineage>
</organism>
<dbReference type="PROSITE" id="PS50178">
    <property type="entry name" value="ZF_FYVE"/>
    <property type="match status" value="1"/>
</dbReference>
<dbReference type="Pfam" id="PF01363">
    <property type="entry name" value="FYVE"/>
    <property type="match status" value="1"/>
</dbReference>
<dbReference type="InterPro" id="IPR011011">
    <property type="entry name" value="Znf_FYVE_PHD"/>
</dbReference>
<evidence type="ECO:0000256" key="5">
    <source>
        <dbReference type="ARBA" id="ARBA00022771"/>
    </source>
</evidence>
<dbReference type="PROSITE" id="PS00383">
    <property type="entry name" value="TYR_PHOSPHATASE_1"/>
    <property type="match status" value="1"/>
</dbReference>
<keyword evidence="9" id="KW-0472">Membrane</keyword>
<dbReference type="GO" id="GO:0019903">
    <property type="term" value="F:protein phosphatase binding"/>
    <property type="evidence" value="ECO:0007669"/>
    <property type="project" value="TreeGrafter"/>
</dbReference>
<feature type="non-terminal residue" evidence="17">
    <location>
        <position position="1010"/>
    </location>
</feature>
<accession>A0A8S3Z6E6</accession>
<dbReference type="Proteomes" id="UP000678393">
    <property type="component" value="Unassembled WGS sequence"/>
</dbReference>
<dbReference type="InterPro" id="IPR017455">
    <property type="entry name" value="Znf_FYVE-rel"/>
</dbReference>
<dbReference type="GO" id="GO:0046856">
    <property type="term" value="P:phosphatidylinositol dephosphorylation"/>
    <property type="evidence" value="ECO:0007669"/>
    <property type="project" value="TreeGrafter"/>
</dbReference>
<evidence type="ECO:0000256" key="4">
    <source>
        <dbReference type="ARBA" id="ARBA00022723"/>
    </source>
</evidence>
<feature type="domain" description="Myotubularin phosphatase" evidence="16">
    <location>
        <begin position="156"/>
        <end position="530"/>
    </location>
</feature>
<dbReference type="InterPro" id="IPR029021">
    <property type="entry name" value="Prot-tyrosine_phosphatase-like"/>
</dbReference>
<evidence type="ECO:0000256" key="14">
    <source>
        <dbReference type="SAM" id="Coils"/>
    </source>
</evidence>
<evidence type="ECO:0000313" key="18">
    <source>
        <dbReference type="Proteomes" id="UP000678393"/>
    </source>
</evidence>
<evidence type="ECO:0000256" key="11">
    <source>
        <dbReference type="PIRSR" id="PIRSR630564-1"/>
    </source>
</evidence>
<keyword evidence="7" id="KW-0862">Zinc</keyword>
<dbReference type="AlphaFoldDB" id="A0A8S3Z6E6"/>
<evidence type="ECO:0000256" key="12">
    <source>
        <dbReference type="PIRSR" id="PIRSR630564-2"/>
    </source>
</evidence>
<dbReference type="SUPFAM" id="SSF52799">
    <property type="entry name" value="(Phosphotyrosine protein) phosphatases II"/>
    <property type="match status" value="1"/>
</dbReference>
<name>A0A8S3Z6E6_9EUPU</name>
<evidence type="ECO:0000313" key="17">
    <source>
        <dbReference type="EMBL" id="CAG5124749.1"/>
    </source>
</evidence>
<dbReference type="GO" id="GO:0004438">
    <property type="term" value="F:phosphatidylinositol-3-phosphate phosphatase activity"/>
    <property type="evidence" value="ECO:0007669"/>
    <property type="project" value="TreeGrafter"/>
</dbReference>
<proteinExistence type="inferred from homology"/>
<dbReference type="SMART" id="SM00404">
    <property type="entry name" value="PTPc_motif"/>
    <property type="match status" value="1"/>
</dbReference>
<evidence type="ECO:0000256" key="9">
    <source>
        <dbReference type="ARBA" id="ARBA00023136"/>
    </source>
</evidence>
<evidence type="ECO:0000256" key="3">
    <source>
        <dbReference type="ARBA" id="ARBA00012903"/>
    </source>
</evidence>
<dbReference type="InterPro" id="IPR013083">
    <property type="entry name" value="Znf_RING/FYVE/PHD"/>
</dbReference>
<evidence type="ECO:0000256" key="13">
    <source>
        <dbReference type="PROSITE-ProRule" id="PRU00091"/>
    </source>
</evidence>
<dbReference type="InterPro" id="IPR030564">
    <property type="entry name" value="Myotubularin"/>
</dbReference>
<evidence type="ECO:0000256" key="7">
    <source>
        <dbReference type="ARBA" id="ARBA00022833"/>
    </source>
</evidence>
<gene>
    <name evidence="17" type="ORF">CUNI_LOCUS10307</name>
</gene>
<evidence type="ECO:0000256" key="8">
    <source>
        <dbReference type="ARBA" id="ARBA00023098"/>
    </source>
</evidence>
<feature type="binding site" evidence="12">
    <location>
        <begin position="370"/>
        <end position="376"/>
    </location>
    <ligand>
        <name>substrate</name>
    </ligand>
</feature>
<dbReference type="EC" id="3.1.3.95" evidence="3"/>
<protein>
    <recommendedName>
        <fullName evidence="3">phosphatidylinositol-3,5-bisphosphate 3-phosphatase</fullName>
        <ecNumber evidence="3">3.1.3.95</ecNumber>
    </recommendedName>
    <alternativeName>
        <fullName evidence="10">Phosphatidylinositol-3,5-bisphosphate 3-phosphatase</fullName>
    </alternativeName>
</protein>
<keyword evidence="4" id="KW-0479">Metal-binding</keyword>
<dbReference type="OrthoDB" id="271628at2759"/>
<dbReference type="CDD" id="cd14507">
    <property type="entry name" value="PTP-MTM-like"/>
    <property type="match status" value="1"/>
</dbReference>
<feature type="binding site" evidence="12">
    <location>
        <begin position="285"/>
        <end position="288"/>
    </location>
    <ligand>
        <name>substrate</name>
    </ligand>
</feature>
<dbReference type="SMART" id="SM00064">
    <property type="entry name" value="FYVE"/>
    <property type="match status" value="1"/>
</dbReference>
<keyword evidence="5 13" id="KW-0863">Zinc-finger</keyword>
<dbReference type="PROSITE" id="PS51339">
    <property type="entry name" value="PPASE_MYOTUBULARIN"/>
    <property type="match status" value="1"/>
</dbReference>
<feature type="binding site" evidence="12">
    <location>
        <begin position="309"/>
        <end position="310"/>
    </location>
    <ligand>
        <name>substrate</name>
    </ligand>
</feature>
<sequence>ALRNMEFAALSEIPPCLHSNPTAKYPRFPFLIGEHPLLISKTVDGTAMVTNFRFCVCEETIVNIPLMMVGDLLVSEAAKRLRISCKDGSTYSCTFATTGDCQACTALLKEKTGMPQSLMDLFAYRFYAVAMHRRGLGANLTRLEEEHISLCQPVNPIFAYNFDKETERLQFDTSKQGAWRKSLANKNYELCPTYPKFHILPAAVDDDRLKASLDFRALKRFPSVVWRDKQTGMVLIRSSQPLSSFLGVSYFTNQADVSLIEEIVNACNRFLAIVDCRSLAGVWGNSFKGGGTEDEAIYKCNTVHLDLANIHNVRDSFNKLRLLCHAYVEGTFLKSLSSCMWPSYISALLRGANIVMELMHVMKRPVLVHCSDGWDRTSQIVSLSELMMDPYYRTLEGFQVLVEREWLHFGHKFGERGGHDPKCSDTNQISPIFLQFLDCVYQLTLQHPARFQFNEAYLIKLLQHSYACLFGNFLHNCQRERDACQLKTASVWALLRPEKVQFVNLLYKPSDQVLKAKCSEQDIVLWKSVYMGSSLHISQTDFHSEASPAAAGSRSDLAASGGMLRSKNNFAYTKHQPELSPSSTAGVENIILKESFRRPEDSQRPIMNSTNLCSSCKDCDSEIHCGFEGTTCRSCDLSLFNSLDFFKRNNFNSSGACAGNDVSLDTFPDKVEGKNLMSPSKSCYTNPLEFTISHESLLPAAAHTPSSPLLSLHVSSKKRDNHPAEKNDDFCESDLLSRLSGTAVGASQGLNSSATCPCSRPEAGDRRHVNGSEVIFRRLLQASVATSTTDTSDFSIGQPSQFLVATPTVKHQPRIKKHIDVDGLTMFCDERQDLVAELLSEKDSRILDLERQLSQARQKYIRMLKRCRGWQLQASLCGNLVSSKFVANYRMADSNRSQWSTLGSASDASCETLDESVRTVLPWVTDLTVTQCAGCAAQFGMSRWKHHCCYCVKSFCGECSTVLTRVAEFSKPEQFHKKPERICQCCHSQFLQLSPGAASDGRVPTLAADS</sequence>
<dbReference type="InterPro" id="IPR003595">
    <property type="entry name" value="Tyr_Pase_cat"/>
</dbReference>
<dbReference type="PANTHER" id="PTHR10807:SF75">
    <property type="entry name" value="PHOSPHATIDYLINOSITOL-3-PHOSPHATE PHOSPHATASE"/>
    <property type="match status" value="1"/>
</dbReference>
<evidence type="ECO:0000256" key="6">
    <source>
        <dbReference type="ARBA" id="ARBA00022801"/>
    </source>
</evidence>
<feature type="domain" description="FYVE-type" evidence="15">
    <location>
        <begin position="926"/>
        <end position="991"/>
    </location>
</feature>
<reference evidence="17" key="1">
    <citation type="submission" date="2021-04" db="EMBL/GenBank/DDBJ databases">
        <authorList>
            <consortium name="Molecular Ecology Group"/>
        </authorList>
    </citation>
    <scope>NUCLEOTIDE SEQUENCE</scope>
</reference>
<dbReference type="Pfam" id="PF06602">
    <property type="entry name" value="Myotub-related"/>
    <property type="match status" value="1"/>
</dbReference>
<dbReference type="GO" id="GO:0010506">
    <property type="term" value="P:regulation of autophagy"/>
    <property type="evidence" value="ECO:0007669"/>
    <property type="project" value="TreeGrafter"/>
</dbReference>
<feature type="active site" description="Phosphocysteine intermediate" evidence="11">
    <location>
        <position position="370"/>
    </location>
</feature>
<dbReference type="InterPro" id="IPR010569">
    <property type="entry name" value="Myotubularin-like_Pase_dom"/>
</dbReference>
<evidence type="ECO:0000256" key="2">
    <source>
        <dbReference type="ARBA" id="ARBA00007471"/>
    </source>
</evidence>
<dbReference type="Gene3D" id="3.30.40.10">
    <property type="entry name" value="Zinc/RING finger domain, C3HC4 (zinc finger)"/>
    <property type="match status" value="1"/>
</dbReference>
<keyword evidence="18" id="KW-1185">Reference proteome</keyword>
<dbReference type="GO" id="GO:0052629">
    <property type="term" value="F:phosphatidylinositol-3,5-bisphosphate 3-phosphatase activity"/>
    <property type="evidence" value="ECO:0007669"/>
    <property type="project" value="UniProtKB-EC"/>
</dbReference>
<dbReference type="GO" id="GO:0016020">
    <property type="term" value="C:membrane"/>
    <property type="evidence" value="ECO:0007669"/>
    <property type="project" value="UniProtKB-SubCell"/>
</dbReference>
<dbReference type="InterPro" id="IPR000306">
    <property type="entry name" value="Znf_FYVE"/>
</dbReference>
<comment type="subcellular location">
    <subcellularLocation>
        <location evidence="1">Membrane</location>
    </subcellularLocation>
</comment>
<comment type="caution">
    <text evidence="17">The sequence shown here is derived from an EMBL/GenBank/DDBJ whole genome shotgun (WGS) entry which is preliminary data.</text>
</comment>
<keyword evidence="6" id="KW-0378">Hydrolase</keyword>
<evidence type="ECO:0000256" key="1">
    <source>
        <dbReference type="ARBA" id="ARBA00004370"/>
    </source>
</evidence>
<evidence type="ECO:0000256" key="10">
    <source>
        <dbReference type="ARBA" id="ARBA00032571"/>
    </source>
</evidence>
<keyword evidence="14" id="KW-0175">Coiled coil</keyword>
<evidence type="ECO:0000259" key="16">
    <source>
        <dbReference type="PROSITE" id="PS51339"/>
    </source>
</evidence>
<feature type="coiled-coil region" evidence="14">
    <location>
        <begin position="839"/>
        <end position="866"/>
    </location>
</feature>
<evidence type="ECO:0000259" key="15">
    <source>
        <dbReference type="PROSITE" id="PS50178"/>
    </source>
</evidence>
<keyword evidence="8" id="KW-0443">Lipid metabolism</keyword>
<dbReference type="InterPro" id="IPR016130">
    <property type="entry name" value="Tyr_Pase_AS"/>
</dbReference>
<dbReference type="SUPFAM" id="SSF57903">
    <property type="entry name" value="FYVE/PHD zinc finger"/>
    <property type="match status" value="1"/>
</dbReference>